<name>A0ABQ5TFQ5_9BACI</name>
<proteinExistence type="predicted"/>
<dbReference type="Proteomes" id="UP001275436">
    <property type="component" value="Unassembled WGS sequence"/>
</dbReference>
<comment type="caution">
    <text evidence="1">The sequence shown here is derived from an EMBL/GenBank/DDBJ whole genome shotgun (WGS) entry which is preliminary data.</text>
</comment>
<accession>A0ABQ5TFQ5</accession>
<gene>
    <name evidence="1" type="ORF">MACH08_14920</name>
</gene>
<organism evidence="1 2">
    <name type="scientific">Oceanobacillus kimchii</name>
    <dbReference type="NCBI Taxonomy" id="746691"/>
    <lineage>
        <taxon>Bacteria</taxon>
        <taxon>Bacillati</taxon>
        <taxon>Bacillota</taxon>
        <taxon>Bacilli</taxon>
        <taxon>Bacillales</taxon>
        <taxon>Bacillaceae</taxon>
        <taxon>Oceanobacillus</taxon>
    </lineage>
</organism>
<protein>
    <submittedName>
        <fullName evidence="1">Uncharacterized protein</fullName>
    </submittedName>
</protein>
<dbReference type="EMBL" id="BSKO01000001">
    <property type="protein sequence ID" value="GLO65708.1"/>
    <property type="molecule type" value="Genomic_DNA"/>
</dbReference>
<evidence type="ECO:0000313" key="1">
    <source>
        <dbReference type="EMBL" id="GLO65708.1"/>
    </source>
</evidence>
<sequence length="116" mass="12627">MISPGISTFPTDIAIPRSSVPNSNMDISPIDRIYIPMDNTTIAINNVISIPSFLDRVGTNEEKIPNAIKGNVLIKPIMAFVTSNSFLNIGINGPTEVMGDRSVEAMKRIAKINRNV</sequence>
<reference evidence="1 2" key="1">
    <citation type="submission" date="2023-02" db="EMBL/GenBank/DDBJ databases">
        <title>Oceanobacillus kimchii IFOP_LL358 isolated form Alexandrium catenella lab strain.</title>
        <authorList>
            <person name="Gajardo G."/>
            <person name="Ueki S."/>
            <person name="Maruyama F."/>
        </authorList>
    </citation>
    <scope>NUCLEOTIDE SEQUENCE [LARGE SCALE GENOMIC DNA]</scope>
    <source>
        <strain evidence="1 2">IFOP_LL358</strain>
    </source>
</reference>
<keyword evidence="2" id="KW-1185">Reference proteome</keyword>
<evidence type="ECO:0000313" key="2">
    <source>
        <dbReference type="Proteomes" id="UP001275436"/>
    </source>
</evidence>